<sequence length="178" mass="19102">MPPPVPRVMAFRCCSLSRGATCPDSALGNARASFAVSRRLTSHRRRLPLPARGIRPSCVSFASTPIGASSARGLLRGDFPLEMIWSDQERFHAFGTGATLEASRKRGYVRNAHSWAGADALPTQKPPPVKVCDSQLASQAGQRGPQVRGMPQTFRGLTATQLHRAAAHGVPRARPPAD</sequence>
<dbReference type="AlphaFoldDB" id="A0AAV7N0S2"/>
<gene>
    <name evidence="1" type="ORF">NDU88_006418</name>
</gene>
<evidence type="ECO:0000313" key="2">
    <source>
        <dbReference type="Proteomes" id="UP001066276"/>
    </source>
</evidence>
<keyword evidence="2" id="KW-1185">Reference proteome</keyword>
<protein>
    <submittedName>
        <fullName evidence="1">Uncharacterized protein</fullName>
    </submittedName>
</protein>
<proteinExistence type="predicted"/>
<reference evidence="1" key="1">
    <citation type="journal article" date="2022" name="bioRxiv">
        <title>Sequencing and chromosome-scale assembly of the giantPleurodeles waltlgenome.</title>
        <authorList>
            <person name="Brown T."/>
            <person name="Elewa A."/>
            <person name="Iarovenko S."/>
            <person name="Subramanian E."/>
            <person name="Araus A.J."/>
            <person name="Petzold A."/>
            <person name="Susuki M."/>
            <person name="Suzuki K.-i.T."/>
            <person name="Hayashi T."/>
            <person name="Toyoda A."/>
            <person name="Oliveira C."/>
            <person name="Osipova E."/>
            <person name="Leigh N.D."/>
            <person name="Simon A."/>
            <person name="Yun M.H."/>
        </authorList>
    </citation>
    <scope>NUCLEOTIDE SEQUENCE</scope>
    <source>
        <strain evidence="1">20211129_DDA</strain>
        <tissue evidence="1">Liver</tissue>
    </source>
</reference>
<dbReference type="Proteomes" id="UP001066276">
    <property type="component" value="Chromosome 9"/>
</dbReference>
<evidence type="ECO:0000313" key="1">
    <source>
        <dbReference type="EMBL" id="KAJ1109049.1"/>
    </source>
</evidence>
<organism evidence="1 2">
    <name type="scientific">Pleurodeles waltl</name>
    <name type="common">Iberian ribbed newt</name>
    <dbReference type="NCBI Taxonomy" id="8319"/>
    <lineage>
        <taxon>Eukaryota</taxon>
        <taxon>Metazoa</taxon>
        <taxon>Chordata</taxon>
        <taxon>Craniata</taxon>
        <taxon>Vertebrata</taxon>
        <taxon>Euteleostomi</taxon>
        <taxon>Amphibia</taxon>
        <taxon>Batrachia</taxon>
        <taxon>Caudata</taxon>
        <taxon>Salamandroidea</taxon>
        <taxon>Salamandridae</taxon>
        <taxon>Pleurodelinae</taxon>
        <taxon>Pleurodeles</taxon>
    </lineage>
</organism>
<accession>A0AAV7N0S2</accession>
<name>A0AAV7N0S2_PLEWA</name>
<comment type="caution">
    <text evidence="1">The sequence shown here is derived from an EMBL/GenBank/DDBJ whole genome shotgun (WGS) entry which is preliminary data.</text>
</comment>
<dbReference type="EMBL" id="JANPWB010000013">
    <property type="protein sequence ID" value="KAJ1109049.1"/>
    <property type="molecule type" value="Genomic_DNA"/>
</dbReference>